<evidence type="ECO:0000256" key="2">
    <source>
        <dbReference type="ARBA" id="ARBA00022701"/>
    </source>
</evidence>
<dbReference type="Gene3D" id="3.40.850.10">
    <property type="entry name" value="Kinesin motor domain"/>
    <property type="match status" value="1"/>
</dbReference>
<organism evidence="13 14">
    <name type="scientific">Psylliodes chrysocephalus</name>
    <dbReference type="NCBI Taxonomy" id="3402493"/>
    <lineage>
        <taxon>Eukaryota</taxon>
        <taxon>Metazoa</taxon>
        <taxon>Ecdysozoa</taxon>
        <taxon>Arthropoda</taxon>
        <taxon>Hexapoda</taxon>
        <taxon>Insecta</taxon>
        <taxon>Pterygota</taxon>
        <taxon>Neoptera</taxon>
        <taxon>Endopterygota</taxon>
        <taxon>Coleoptera</taxon>
        <taxon>Polyphaga</taxon>
        <taxon>Cucujiformia</taxon>
        <taxon>Chrysomeloidea</taxon>
        <taxon>Chrysomelidae</taxon>
        <taxon>Galerucinae</taxon>
        <taxon>Alticini</taxon>
        <taxon>Psylliodes</taxon>
    </lineage>
</organism>
<dbReference type="PRINTS" id="PR00380">
    <property type="entry name" value="KINESINHEAVY"/>
</dbReference>
<evidence type="ECO:0000256" key="7">
    <source>
        <dbReference type="ARBA" id="ARBA00023212"/>
    </source>
</evidence>
<evidence type="ECO:0000256" key="3">
    <source>
        <dbReference type="ARBA" id="ARBA00022741"/>
    </source>
</evidence>
<dbReference type="OrthoDB" id="3176171at2759"/>
<comment type="subcellular location">
    <subcellularLocation>
        <location evidence="1">Cytoplasm</location>
        <location evidence="1">Cytoskeleton</location>
    </subcellularLocation>
</comment>
<keyword evidence="6 8" id="KW-0505">Motor protein</keyword>
<evidence type="ECO:0000313" key="14">
    <source>
        <dbReference type="Proteomes" id="UP001153636"/>
    </source>
</evidence>
<feature type="region of interest" description="Disordered" evidence="11">
    <location>
        <begin position="674"/>
        <end position="753"/>
    </location>
</feature>
<dbReference type="Pfam" id="PF00225">
    <property type="entry name" value="Kinesin"/>
    <property type="match status" value="1"/>
</dbReference>
<dbReference type="GO" id="GO:0008017">
    <property type="term" value="F:microtubule binding"/>
    <property type="evidence" value="ECO:0007669"/>
    <property type="project" value="InterPro"/>
</dbReference>
<feature type="compositionally biased region" description="Low complexity" evidence="11">
    <location>
        <begin position="682"/>
        <end position="700"/>
    </location>
</feature>
<dbReference type="InterPro" id="IPR027640">
    <property type="entry name" value="Kinesin-like_fam"/>
</dbReference>
<feature type="region of interest" description="Disordered" evidence="11">
    <location>
        <begin position="1"/>
        <end position="26"/>
    </location>
</feature>
<dbReference type="GO" id="GO:0005524">
    <property type="term" value="F:ATP binding"/>
    <property type="evidence" value="ECO:0007669"/>
    <property type="project" value="UniProtKB-UniRule"/>
</dbReference>
<keyword evidence="7" id="KW-0963">Cytoplasm</keyword>
<evidence type="ECO:0000259" key="12">
    <source>
        <dbReference type="PROSITE" id="PS50067"/>
    </source>
</evidence>
<evidence type="ECO:0000256" key="9">
    <source>
        <dbReference type="RuleBase" id="RU000394"/>
    </source>
</evidence>
<name>A0A9P0G865_9CUCU</name>
<dbReference type="InterPro" id="IPR036961">
    <property type="entry name" value="Kinesin_motor_dom_sf"/>
</dbReference>
<dbReference type="PROSITE" id="PS00411">
    <property type="entry name" value="KINESIN_MOTOR_1"/>
    <property type="match status" value="1"/>
</dbReference>
<dbReference type="InterPro" id="IPR019821">
    <property type="entry name" value="Kinesin_motor_CS"/>
</dbReference>
<evidence type="ECO:0000256" key="10">
    <source>
        <dbReference type="SAM" id="Coils"/>
    </source>
</evidence>
<keyword evidence="14" id="KW-1185">Reference proteome</keyword>
<dbReference type="PROSITE" id="PS50067">
    <property type="entry name" value="KINESIN_MOTOR_2"/>
    <property type="match status" value="1"/>
</dbReference>
<sequence>MSDKRTPETPSSSGSDTSKPGCKTEERLMVAVRIRPLKSDESSKVLYALNKKTIVSEDTDKSDAIRQKKGNEKQYSFDVVFGEDSTQEEVYKVTTKNLITDILNGYNGTVFAYGATGAGKTHTMVGTRSEPGIMIRALNDLFEAVKDKEDEYSVTMSYLEIYNEQIRDLLNPSSGYLELREDSKGKNIQVAGLSEISTNSTDEVMQLLHKGNKARTIEPTAMNQTSSRSHALLSVMVRHSIPIDEKDHLRIRIKQGRLFMIDLAGSERANKTKNSGKRLQEGAHINRSLLALGNCINALSGGARYVNYRDSKLTRLLKEALSGNCKTVMIAHVSPTAAQKDESRNTLIYADRANNITNKIERNVLDVSYHVTQYQTVISELRDEISRLQYKMKEERPRSADAKKLNSEERRKEVQQLREQIVETFKTQMKLRRKLMEIDSHLLSLGMESERQHMIISHWESRNNKLYKNSLNESRARTQQSMRRKIHTADGFRSAGYEQEEISETDTEEGELAIQQAWVELADIEREQERWSELRSHIEQKLEVCRQRGVSLEDKLPTLLSSDDEREILALMCRVHELEADKMALQSERLVRQHELRRRDLLILRYDRQRQLCEEIITRQRQIMEEKKMVLPQDLQDLYQLYQQEIHAATYTDFGVPQTASTLTPDVLPPIGKIRIPTTDLSSSDVSGISPPSSAESGDSSVDRVMGHPISRHGFSKLPPLPPSPPVRSKKTGSSSLRRTISDMHLSGSEEGT</sequence>
<feature type="coiled-coil region" evidence="10">
    <location>
        <begin position="371"/>
        <end position="420"/>
    </location>
</feature>
<dbReference type="GO" id="GO:0003777">
    <property type="term" value="F:microtubule motor activity"/>
    <property type="evidence" value="ECO:0007669"/>
    <property type="project" value="InterPro"/>
</dbReference>
<gene>
    <name evidence="13" type="ORF">PSYICH_LOCUS1744</name>
</gene>
<proteinExistence type="inferred from homology"/>
<dbReference type="PANTHER" id="PTHR47968:SF13">
    <property type="entry name" value="KINESIN-LIKE PROTEIN KIF19 ISOFORM X1"/>
    <property type="match status" value="1"/>
</dbReference>
<evidence type="ECO:0000256" key="1">
    <source>
        <dbReference type="ARBA" id="ARBA00004245"/>
    </source>
</evidence>
<dbReference type="EMBL" id="OV651822">
    <property type="protein sequence ID" value="CAH1100475.1"/>
    <property type="molecule type" value="Genomic_DNA"/>
</dbReference>
<feature type="non-terminal residue" evidence="13">
    <location>
        <position position="753"/>
    </location>
</feature>
<dbReference type="InterPro" id="IPR027417">
    <property type="entry name" value="P-loop_NTPase"/>
</dbReference>
<dbReference type="PANTHER" id="PTHR47968">
    <property type="entry name" value="CENTROMERE PROTEIN E"/>
    <property type="match status" value="1"/>
</dbReference>
<dbReference type="FunFam" id="3.40.850.10:FF:000056">
    <property type="entry name" value="Kinesin-like protein"/>
    <property type="match status" value="1"/>
</dbReference>
<evidence type="ECO:0000313" key="13">
    <source>
        <dbReference type="EMBL" id="CAH1100475.1"/>
    </source>
</evidence>
<dbReference type="SMART" id="SM00129">
    <property type="entry name" value="KISc"/>
    <property type="match status" value="1"/>
</dbReference>
<comment type="similarity">
    <text evidence="8 9">Belongs to the TRAFAC class myosin-kinesin ATPase superfamily. Kinesin family.</text>
</comment>
<keyword evidence="5 10" id="KW-0175">Coiled coil</keyword>
<feature type="domain" description="Kinesin motor" evidence="12">
    <location>
        <begin position="27"/>
        <end position="356"/>
    </location>
</feature>
<dbReference type="AlphaFoldDB" id="A0A9P0G865"/>
<feature type="compositionally biased region" description="Polar residues" evidence="11">
    <location>
        <begin position="8"/>
        <end position="18"/>
    </location>
</feature>
<dbReference type="GO" id="GO:0007018">
    <property type="term" value="P:microtubule-based movement"/>
    <property type="evidence" value="ECO:0007669"/>
    <property type="project" value="InterPro"/>
</dbReference>
<evidence type="ECO:0000256" key="8">
    <source>
        <dbReference type="PROSITE-ProRule" id="PRU00283"/>
    </source>
</evidence>
<keyword evidence="2 9" id="KW-0493">Microtubule</keyword>
<dbReference type="SUPFAM" id="SSF52540">
    <property type="entry name" value="P-loop containing nucleoside triphosphate hydrolases"/>
    <property type="match status" value="1"/>
</dbReference>
<keyword evidence="7" id="KW-0206">Cytoskeleton</keyword>
<dbReference type="Proteomes" id="UP001153636">
    <property type="component" value="Chromosome 10"/>
</dbReference>
<feature type="binding site" evidence="8">
    <location>
        <begin position="114"/>
        <end position="121"/>
    </location>
    <ligand>
        <name>ATP</name>
        <dbReference type="ChEBI" id="CHEBI:30616"/>
    </ligand>
</feature>
<keyword evidence="4 8" id="KW-0067">ATP-binding</keyword>
<reference evidence="13" key="1">
    <citation type="submission" date="2022-01" db="EMBL/GenBank/DDBJ databases">
        <authorList>
            <person name="King R."/>
        </authorList>
    </citation>
    <scope>NUCLEOTIDE SEQUENCE</scope>
</reference>
<dbReference type="InterPro" id="IPR001752">
    <property type="entry name" value="Kinesin_motor_dom"/>
</dbReference>
<protein>
    <recommendedName>
        <fullName evidence="9">Kinesin-like protein</fullName>
    </recommendedName>
</protein>
<evidence type="ECO:0000256" key="5">
    <source>
        <dbReference type="ARBA" id="ARBA00023054"/>
    </source>
</evidence>
<evidence type="ECO:0000256" key="4">
    <source>
        <dbReference type="ARBA" id="ARBA00022840"/>
    </source>
</evidence>
<evidence type="ECO:0000256" key="11">
    <source>
        <dbReference type="SAM" id="MobiDB-lite"/>
    </source>
</evidence>
<dbReference type="GO" id="GO:0005874">
    <property type="term" value="C:microtubule"/>
    <property type="evidence" value="ECO:0007669"/>
    <property type="project" value="UniProtKB-KW"/>
</dbReference>
<evidence type="ECO:0000256" key="6">
    <source>
        <dbReference type="ARBA" id="ARBA00023175"/>
    </source>
</evidence>
<accession>A0A9P0G865</accession>
<keyword evidence="3 8" id="KW-0547">Nucleotide-binding</keyword>